<dbReference type="InterPro" id="IPR032675">
    <property type="entry name" value="LRR_dom_sf"/>
</dbReference>
<proteinExistence type="predicted"/>
<protein>
    <submittedName>
        <fullName evidence="2">Leucine-rich repeat-containing protein 20 isoform X4</fullName>
    </submittedName>
</protein>
<dbReference type="CTD" id="55222"/>
<dbReference type="Gene3D" id="3.80.10.10">
    <property type="entry name" value="Ribonuclease Inhibitor"/>
    <property type="match status" value="1"/>
</dbReference>
<keyword evidence="1" id="KW-1185">Reference proteome</keyword>
<dbReference type="RefSeq" id="XP_020830828.1">
    <property type="nucleotide sequence ID" value="XM_020975169.1"/>
</dbReference>
<dbReference type="GeneID" id="110200057"/>
<reference evidence="2" key="1">
    <citation type="submission" date="2025-08" db="UniProtKB">
        <authorList>
            <consortium name="RefSeq"/>
        </authorList>
    </citation>
    <scope>IDENTIFICATION</scope>
    <source>
        <tissue evidence="2">Spleen</tissue>
    </source>
</reference>
<gene>
    <name evidence="2" type="primary">LRRC20</name>
</gene>
<evidence type="ECO:0000313" key="1">
    <source>
        <dbReference type="Proteomes" id="UP000515140"/>
    </source>
</evidence>
<organism evidence="1 2">
    <name type="scientific">Phascolarctos cinereus</name>
    <name type="common">Koala</name>
    <dbReference type="NCBI Taxonomy" id="38626"/>
    <lineage>
        <taxon>Eukaryota</taxon>
        <taxon>Metazoa</taxon>
        <taxon>Chordata</taxon>
        <taxon>Craniata</taxon>
        <taxon>Vertebrata</taxon>
        <taxon>Euteleostomi</taxon>
        <taxon>Mammalia</taxon>
        <taxon>Metatheria</taxon>
        <taxon>Diprotodontia</taxon>
        <taxon>Phascolarctidae</taxon>
        <taxon>Phascolarctos</taxon>
    </lineage>
</organism>
<name>A0A6P5JBS8_PHACI</name>
<dbReference type="Proteomes" id="UP000515140">
    <property type="component" value="Unplaced"/>
</dbReference>
<dbReference type="AlphaFoldDB" id="A0A6P5JBS8"/>
<evidence type="ECO:0000313" key="2">
    <source>
        <dbReference type="RefSeq" id="XP_020830828.1"/>
    </source>
</evidence>
<sequence length="172" mass="19554">MLKKMGEAVARVARKVNETVENDSDTLDLAECKLVSFPVAIYKVLRNVVRHIQFINLSNNELRSLTNKFMTTFSQLRDVPVEKLDAMPSLKCVNLRLNPLNPEVRVIAKPLISTIQPWVPGRIWHAQFHAQAFCILPPSRHKGVTFCLHTPLGKIYLCKVKFLPCSLLKPLL</sequence>
<dbReference type="SUPFAM" id="SSF52058">
    <property type="entry name" value="L domain-like"/>
    <property type="match status" value="1"/>
</dbReference>
<accession>A0A6P5JBS8</accession>